<accession>A0ABR3AVA7</accession>
<protein>
    <submittedName>
        <fullName evidence="1">Uncharacterized protein</fullName>
    </submittedName>
</protein>
<name>A0ABR3AVA7_PHYBL</name>
<dbReference type="Proteomes" id="UP001448207">
    <property type="component" value="Unassembled WGS sequence"/>
</dbReference>
<feature type="non-terminal residue" evidence="1">
    <location>
        <position position="1"/>
    </location>
</feature>
<organism evidence="1 2">
    <name type="scientific">Phycomyces blakesleeanus</name>
    <dbReference type="NCBI Taxonomy" id="4837"/>
    <lineage>
        <taxon>Eukaryota</taxon>
        <taxon>Fungi</taxon>
        <taxon>Fungi incertae sedis</taxon>
        <taxon>Mucoromycota</taxon>
        <taxon>Mucoromycotina</taxon>
        <taxon>Mucoromycetes</taxon>
        <taxon>Mucorales</taxon>
        <taxon>Phycomycetaceae</taxon>
        <taxon>Phycomyces</taxon>
    </lineage>
</organism>
<proteinExistence type="predicted"/>
<keyword evidence="2" id="KW-1185">Reference proteome</keyword>
<reference evidence="1 2" key="1">
    <citation type="submission" date="2024-04" db="EMBL/GenBank/DDBJ databases">
        <title>Symmetric and asymmetric DNA N6-adenine methylation regulates different biological responses in Mucorales.</title>
        <authorList>
            <consortium name="Lawrence Berkeley National Laboratory"/>
            <person name="Lax C."/>
            <person name="Mondo S.J."/>
            <person name="Osorio-Concepcion M."/>
            <person name="Muszewska A."/>
            <person name="Corrochano-Luque M."/>
            <person name="Gutierrez G."/>
            <person name="Riley R."/>
            <person name="Lipzen A."/>
            <person name="Guo J."/>
            <person name="Hundley H."/>
            <person name="Amirebrahimi M."/>
            <person name="Ng V."/>
            <person name="Lorenzo-Gutierrez D."/>
            <person name="Binder U."/>
            <person name="Yang J."/>
            <person name="Song Y."/>
            <person name="Canovas D."/>
            <person name="Navarro E."/>
            <person name="Freitag M."/>
            <person name="Gabaldon T."/>
            <person name="Grigoriev I.V."/>
            <person name="Corrochano L.M."/>
            <person name="Nicolas F.E."/>
            <person name="Garre V."/>
        </authorList>
    </citation>
    <scope>NUCLEOTIDE SEQUENCE [LARGE SCALE GENOMIC DNA]</scope>
    <source>
        <strain evidence="1 2">L51</strain>
    </source>
</reference>
<evidence type="ECO:0000313" key="1">
    <source>
        <dbReference type="EMBL" id="KAL0081696.1"/>
    </source>
</evidence>
<comment type="caution">
    <text evidence="1">The sequence shown here is derived from an EMBL/GenBank/DDBJ whole genome shotgun (WGS) entry which is preliminary data.</text>
</comment>
<evidence type="ECO:0000313" key="2">
    <source>
        <dbReference type="Proteomes" id="UP001448207"/>
    </source>
</evidence>
<dbReference type="EMBL" id="JBCLYO010000017">
    <property type="protein sequence ID" value="KAL0081696.1"/>
    <property type="molecule type" value="Genomic_DNA"/>
</dbReference>
<sequence>ENVQHLLALSYILLLKPGRTHMDIPEHITFNQCENLLIYIQKSNSIIDQMLPCSTKEKLEGIVHNLVYNVSNVSSCTDSGQSSRLVVSWKIAALIEEDPTFNSTNRILLVIRKIAEVLPRFIIEDGPQETELITQYLHPALVPLFENIDERILFQW</sequence>
<gene>
    <name evidence="1" type="ORF">J3Q64DRAFT_1643469</name>
</gene>